<comment type="caution">
    <text evidence="12">The sequence shown here is derived from an EMBL/GenBank/DDBJ whole genome shotgun (WGS) entry which is preliminary data.</text>
</comment>
<evidence type="ECO:0000313" key="12">
    <source>
        <dbReference type="EMBL" id="KAJ9642707.1"/>
    </source>
</evidence>
<comment type="subunit">
    <text evidence="7">Component of the heptameric LSM1-LSM7 complex, which consists of LSM1, LSM2, LSM3, LSM4, LSM5, LSM6 and LSM7. Component of the heptameric LSM2-LSM8 complex, which consists of LSM2, LSM3, LSM4, LSM5, LSM6, LSM7 and LSM8. The LSm subunits form a seven-membered ring structure with a doughnut shape.</text>
</comment>
<evidence type="ECO:0000313" key="13">
    <source>
        <dbReference type="Proteomes" id="UP001172681"/>
    </source>
</evidence>
<dbReference type="GO" id="GO:0003723">
    <property type="term" value="F:RNA binding"/>
    <property type="evidence" value="ECO:0007669"/>
    <property type="project" value="InterPro"/>
</dbReference>
<dbReference type="InterPro" id="IPR010920">
    <property type="entry name" value="LSM_dom_sf"/>
</dbReference>
<feature type="region of interest" description="Disordered" evidence="9">
    <location>
        <begin position="352"/>
        <end position="378"/>
    </location>
</feature>
<dbReference type="SUPFAM" id="SSF50182">
    <property type="entry name" value="Sm-like ribonucleoproteins"/>
    <property type="match status" value="1"/>
</dbReference>
<keyword evidence="10" id="KW-0732">Signal</keyword>
<evidence type="ECO:0000256" key="6">
    <source>
        <dbReference type="ARBA" id="ARBA00023274"/>
    </source>
</evidence>
<proteinExistence type="predicted"/>
<dbReference type="InterPro" id="IPR001163">
    <property type="entry name" value="Sm_dom_euk/arc"/>
</dbReference>
<dbReference type="SUPFAM" id="SSF53474">
    <property type="entry name" value="alpha/beta-Hydrolases"/>
    <property type="match status" value="1"/>
</dbReference>
<gene>
    <name evidence="12" type="ORF">H2204_002355</name>
</gene>
<dbReference type="SMART" id="SM00651">
    <property type="entry name" value="Sm"/>
    <property type="match status" value="1"/>
</dbReference>
<dbReference type="PANTHER" id="PTHR33630">
    <property type="entry name" value="CUTINASE RV1984C-RELATED-RELATED"/>
    <property type="match status" value="1"/>
</dbReference>
<dbReference type="InterPro" id="IPR047575">
    <property type="entry name" value="Sm"/>
</dbReference>
<evidence type="ECO:0000256" key="7">
    <source>
        <dbReference type="ARBA" id="ARBA00025892"/>
    </source>
</evidence>
<accession>A0AA38YBJ9</accession>
<evidence type="ECO:0000256" key="9">
    <source>
        <dbReference type="SAM" id="MobiDB-lite"/>
    </source>
</evidence>
<dbReference type="Proteomes" id="UP001172681">
    <property type="component" value="Unassembled WGS sequence"/>
</dbReference>
<keyword evidence="5" id="KW-0539">Nucleus</keyword>
<dbReference type="GO" id="GO:1990904">
    <property type="term" value="C:ribonucleoprotein complex"/>
    <property type="evidence" value="ECO:0007669"/>
    <property type="project" value="UniProtKB-KW"/>
</dbReference>
<comment type="subcellular location">
    <subcellularLocation>
        <location evidence="1">Nucleus</location>
    </subcellularLocation>
</comment>
<dbReference type="PANTHER" id="PTHR33630:SF13">
    <property type="entry name" value="ACETYLXYLAN ESTERASE"/>
    <property type="match status" value="1"/>
</dbReference>
<dbReference type="Gene3D" id="3.40.50.1820">
    <property type="entry name" value="alpha/beta hydrolase"/>
    <property type="match status" value="1"/>
</dbReference>
<evidence type="ECO:0000256" key="10">
    <source>
        <dbReference type="SAM" id="SignalP"/>
    </source>
</evidence>
<evidence type="ECO:0000256" key="1">
    <source>
        <dbReference type="ARBA" id="ARBA00004123"/>
    </source>
</evidence>
<feature type="chain" id="PRO_5041455732" description="Sm domain-containing protein" evidence="10">
    <location>
        <begin position="23"/>
        <end position="542"/>
    </location>
</feature>
<feature type="compositionally biased region" description="Basic residues" evidence="9">
    <location>
        <begin position="525"/>
        <end position="542"/>
    </location>
</feature>
<evidence type="ECO:0000256" key="2">
    <source>
        <dbReference type="ARBA" id="ARBA00022737"/>
    </source>
</evidence>
<dbReference type="FunFam" id="2.30.30.100:FF:000008">
    <property type="entry name" value="Small nuclear ribonucleoprotein Sm D1"/>
    <property type="match status" value="1"/>
</dbReference>
<dbReference type="GO" id="GO:0000387">
    <property type="term" value="P:spliceosomal snRNP assembly"/>
    <property type="evidence" value="ECO:0007669"/>
    <property type="project" value="InterPro"/>
</dbReference>
<keyword evidence="4" id="KW-1015">Disulfide bond</keyword>
<dbReference type="PROSITE" id="PS52002">
    <property type="entry name" value="SM"/>
    <property type="match status" value="1"/>
</dbReference>
<feature type="region of interest" description="Disordered" evidence="9">
    <location>
        <begin position="497"/>
        <end position="542"/>
    </location>
</feature>
<feature type="signal peptide" evidence="10">
    <location>
        <begin position="1"/>
        <end position="22"/>
    </location>
</feature>
<name>A0AA38YBJ9_9EURO</name>
<evidence type="ECO:0000256" key="3">
    <source>
        <dbReference type="ARBA" id="ARBA00022801"/>
    </source>
</evidence>
<dbReference type="GO" id="GO:0031981">
    <property type="term" value="C:nuclear lumen"/>
    <property type="evidence" value="ECO:0007669"/>
    <property type="project" value="UniProtKB-ARBA"/>
</dbReference>
<evidence type="ECO:0000259" key="11">
    <source>
        <dbReference type="PROSITE" id="PS52002"/>
    </source>
</evidence>
<keyword evidence="13" id="KW-1185">Reference proteome</keyword>
<dbReference type="CDD" id="cd01724">
    <property type="entry name" value="Sm_D1"/>
    <property type="match status" value="1"/>
</dbReference>
<dbReference type="Gene3D" id="2.30.30.100">
    <property type="match status" value="1"/>
</dbReference>
<dbReference type="AlphaFoldDB" id="A0AA38YBJ9"/>
<keyword evidence="6" id="KW-0687">Ribonucleoprotein</keyword>
<dbReference type="GO" id="GO:0052689">
    <property type="term" value="F:carboxylic ester hydrolase activity"/>
    <property type="evidence" value="ECO:0007669"/>
    <property type="project" value="UniProtKB-ARBA"/>
</dbReference>
<keyword evidence="3" id="KW-0378">Hydrolase</keyword>
<organism evidence="12 13">
    <name type="scientific">Knufia peltigerae</name>
    <dbReference type="NCBI Taxonomy" id="1002370"/>
    <lineage>
        <taxon>Eukaryota</taxon>
        <taxon>Fungi</taxon>
        <taxon>Dikarya</taxon>
        <taxon>Ascomycota</taxon>
        <taxon>Pezizomycotina</taxon>
        <taxon>Eurotiomycetes</taxon>
        <taxon>Chaetothyriomycetidae</taxon>
        <taxon>Chaetothyriales</taxon>
        <taxon>Trichomeriaceae</taxon>
        <taxon>Knufia</taxon>
    </lineage>
</organism>
<feature type="region of interest" description="Disordered" evidence="9">
    <location>
        <begin position="23"/>
        <end position="92"/>
    </location>
</feature>
<dbReference type="GO" id="GO:0010468">
    <property type="term" value="P:regulation of gene expression"/>
    <property type="evidence" value="ECO:0007669"/>
    <property type="project" value="UniProtKB-ARBA"/>
</dbReference>
<evidence type="ECO:0000256" key="8">
    <source>
        <dbReference type="ARBA" id="ARBA00054531"/>
    </source>
</evidence>
<dbReference type="Pfam" id="PF01423">
    <property type="entry name" value="LSM"/>
    <property type="match status" value="1"/>
</dbReference>
<evidence type="ECO:0000256" key="4">
    <source>
        <dbReference type="ARBA" id="ARBA00023157"/>
    </source>
</evidence>
<dbReference type="InterPro" id="IPR000675">
    <property type="entry name" value="Cutinase/axe"/>
</dbReference>
<comment type="function">
    <text evidence="8">Involved in splicing regulation. Facilitates post-transcriptional gene silencing (PTGS) by limiting the degradation of transgene aberrant RNAs by the RNA quality control (RQC) machinery, thus favoring their entry into cytoplasmic siRNA bodies where they can trigger PTGS. Does not participate in the production of small RNAs.</text>
</comment>
<evidence type="ECO:0000256" key="5">
    <source>
        <dbReference type="ARBA" id="ARBA00023242"/>
    </source>
</evidence>
<feature type="compositionally biased region" description="Low complexity" evidence="9">
    <location>
        <begin position="50"/>
        <end position="72"/>
    </location>
</feature>
<dbReference type="InterPro" id="IPR034102">
    <property type="entry name" value="Sm_D1"/>
</dbReference>
<sequence length="542" mass="57023">MKLSWLAVLGTTLILRANLVLSQDDTSNPDVNPGTDVAPGIQVDPGSELDPGAQPDPGSDSSSGSDGNPNAALVQGTDPNPEYTGGEPVPEEGSEYEIADAEDDGYNLIPHIPDDCSDIRIFSFRGSNEPYPGRGGAMLGIMCSYFEPTGLSCDYEDVAYPANISYSGYYCSSAHVGTIAAVDQMTGYVQKCPDSRLVLMGYSQGANVASDILGGGGGTLFGCQQPDNPPLPRDTKPGSNVAAVVTMGNPRNTANQPYNIGRGSNYTGELGRKGQQLDDLNKFDDIMANWCNHGDPVCAVGSEPVNITAHWSYYDEYAHVASQWVVATVLGYTDERLDLALDGHNESVVLVNSSNSSESGSGSGSGSGGDEDGAFSFRGNPGVVGGTNSLAPDSLRQLAVPGAFGPPTHINMKLVRFLMKCANETVTIELKNGTIVHGTITSVSPQMNTALRAVKMTPRNRANASVPGETISLDTINIRGSTIRYFILPDSLPLDTLLIDDQPKPKNKARKEGESRGGRGGRGGPRGRGRGGGRGRGRGRGF</sequence>
<dbReference type="EMBL" id="JAPDRN010000009">
    <property type="protein sequence ID" value="KAJ9642707.1"/>
    <property type="molecule type" value="Genomic_DNA"/>
</dbReference>
<protein>
    <recommendedName>
        <fullName evidence="11">Sm domain-containing protein</fullName>
    </recommendedName>
</protein>
<keyword evidence="2" id="KW-0677">Repeat</keyword>
<feature type="domain" description="Sm" evidence="11">
    <location>
        <begin position="413"/>
        <end position="492"/>
    </location>
</feature>
<dbReference type="SMART" id="SM01110">
    <property type="entry name" value="Cutinase"/>
    <property type="match status" value="1"/>
</dbReference>
<reference evidence="12" key="1">
    <citation type="submission" date="2022-10" db="EMBL/GenBank/DDBJ databases">
        <title>Culturing micro-colonial fungi from biological soil crusts in the Mojave desert and describing Neophaeococcomyces mojavensis, and introducing the new genera and species Taxawa tesnikishii.</title>
        <authorList>
            <person name="Kurbessoian T."/>
            <person name="Stajich J.E."/>
        </authorList>
    </citation>
    <scope>NUCLEOTIDE SEQUENCE</scope>
    <source>
        <strain evidence="12">TK_35</strain>
    </source>
</reference>
<dbReference type="Pfam" id="PF01083">
    <property type="entry name" value="Cutinase"/>
    <property type="match status" value="1"/>
</dbReference>
<dbReference type="InterPro" id="IPR029058">
    <property type="entry name" value="AB_hydrolase_fold"/>
</dbReference>